<dbReference type="PANTHER" id="PTHR39336">
    <property type="entry name" value="PYRIDOXAMINE PHOSPHATE OXIDASE FAMILY PROTEIN (AFU_ORTHOLOGUE AFUA_6G11440)"/>
    <property type="match status" value="1"/>
</dbReference>
<dbReference type="SUPFAM" id="SSF50475">
    <property type="entry name" value="FMN-binding split barrel"/>
    <property type="match status" value="1"/>
</dbReference>
<dbReference type="Proteomes" id="UP000031594">
    <property type="component" value="Unassembled WGS sequence"/>
</dbReference>
<dbReference type="Pfam" id="PF01243">
    <property type="entry name" value="PNPOx_N"/>
    <property type="match status" value="1"/>
</dbReference>
<evidence type="ECO:0000313" key="2">
    <source>
        <dbReference type="EMBL" id="KIE58574.1"/>
    </source>
</evidence>
<protein>
    <submittedName>
        <fullName evidence="3">Pyridoxamine 5'-phosphate oxidase</fullName>
    </submittedName>
</protein>
<dbReference type="InterPro" id="IPR011576">
    <property type="entry name" value="Pyridox_Oxase_N"/>
</dbReference>
<reference evidence="2 4" key="1">
    <citation type="submission" date="2014-08" db="EMBL/GenBank/DDBJ databases">
        <title>Methylacidiphilum kamchatkense strain Kam1 draft genome sequence.</title>
        <authorList>
            <person name="Birkeland N.-K."/>
            <person name="Erikstad H.A."/>
        </authorList>
    </citation>
    <scope>NUCLEOTIDE SEQUENCE [LARGE SCALE GENOMIC DNA]</scope>
    <source>
        <strain evidence="2 4">Kam1</strain>
    </source>
</reference>
<feature type="domain" description="Pyridoxamine 5'-phosphate oxidase N-terminal" evidence="1">
    <location>
        <begin position="8"/>
        <end position="129"/>
    </location>
</feature>
<dbReference type="PANTHER" id="PTHR39336:SF1">
    <property type="entry name" value="PYRIDOXAMINE PHOSPHATE OXIDASE FAMILY PROTEIN (AFU_ORTHOLOGUE AFUA_6G11440)"/>
    <property type="match status" value="1"/>
</dbReference>
<dbReference type="OrthoDB" id="115989at2"/>
<dbReference type="Gene3D" id="2.30.110.10">
    <property type="entry name" value="Electron Transport, Fmn-binding Protein, Chain A"/>
    <property type="match status" value="1"/>
</dbReference>
<dbReference type="EMBL" id="CP037899">
    <property type="protein sequence ID" value="QDQ41293.1"/>
    <property type="molecule type" value="Genomic_DNA"/>
</dbReference>
<dbReference type="EMBL" id="JQNX01000004">
    <property type="protein sequence ID" value="KIE58574.1"/>
    <property type="molecule type" value="Genomic_DNA"/>
</dbReference>
<evidence type="ECO:0000259" key="1">
    <source>
        <dbReference type="Pfam" id="PF01243"/>
    </source>
</evidence>
<keyword evidence="4" id="KW-1185">Reference proteome</keyword>
<reference evidence="5" key="3">
    <citation type="submission" date="2019-03" db="EMBL/GenBank/DDBJ databases">
        <title>Complete genome of Methylacidiphilum kamchatkense Kam1.</title>
        <authorList>
            <person name="Kruse T."/>
            <person name="Murarilal Ratnadevi C."/>
            <person name="Erikstad H.-A."/>
            <person name="Birkeland N.-K."/>
        </authorList>
    </citation>
    <scope>NUCLEOTIDE SEQUENCE [LARGE SCALE GENOMIC DNA]</scope>
    <source>
        <strain evidence="5">kam1</strain>
    </source>
</reference>
<proteinExistence type="predicted"/>
<dbReference type="RefSeq" id="WP_039721528.1">
    <property type="nucleotide sequence ID" value="NZ_CP037899.1"/>
</dbReference>
<dbReference type="Proteomes" id="UP000315925">
    <property type="component" value="Chromosome"/>
</dbReference>
<name>A0A0C1UQB2_9BACT</name>
<dbReference type="KEGG" id="mkc:kam1_32"/>
<dbReference type="STRING" id="1202785.A946_06795"/>
<dbReference type="InterPro" id="IPR012349">
    <property type="entry name" value="Split_barrel_FMN-bd"/>
</dbReference>
<accession>A0A0C1UQB2</accession>
<evidence type="ECO:0000313" key="4">
    <source>
        <dbReference type="Proteomes" id="UP000031594"/>
    </source>
</evidence>
<sequence length="196" mass="22002">MGKSYKEITAELKDFIVNQKIFFVATATATSRINISPKGLDTLRIISPKKILWLNLTGSGNETTAHLTTDGRITLMFCSFEGKPLILRLYGKGTVIHPWEAQWEEFLILFPSFPGSRQIIQVDIDLVTTSCGFGVPLFQFKGNRDSLIQWARKKGDNGIRTYWKEKNAKSIDGIPTPFSDNSFLVHKGNEATSQES</sequence>
<dbReference type="AlphaFoldDB" id="A0A0C1UQB2"/>
<reference evidence="3" key="2">
    <citation type="journal article" date="2019" name="BMC Genomics">
        <title>Complete genome sequence analysis of the thermoacidophilic verrucomicrobial methanotroph 'Candidatus Methylacidiphilum kamchatkense' strain Kam1 and comparison with its closest relatives.</title>
        <authorList>
            <person name="Kruse T."/>
            <person name="Ratnadevi C.M."/>
            <person name="Erikstad H.A."/>
            <person name="Birkeland N.K."/>
        </authorList>
    </citation>
    <scope>NUCLEOTIDE SEQUENCE</scope>
    <source>
        <strain evidence="3">Kam1</strain>
    </source>
</reference>
<gene>
    <name evidence="2" type="ORF">A946_06795</name>
    <name evidence="3" type="ORF">kam1_32</name>
</gene>
<organism evidence="3 5">
    <name type="scientific">Methylacidiphilum kamchatkense Kam1</name>
    <dbReference type="NCBI Taxonomy" id="1202785"/>
    <lineage>
        <taxon>Bacteria</taxon>
        <taxon>Pseudomonadati</taxon>
        <taxon>Verrucomicrobiota</taxon>
        <taxon>Methylacidiphilae</taxon>
        <taxon>Methylacidiphilales</taxon>
        <taxon>Methylacidiphilaceae</taxon>
        <taxon>Methylacidiphilum (ex Ratnadevi et al. 2023)</taxon>
    </lineage>
</organism>
<evidence type="ECO:0000313" key="5">
    <source>
        <dbReference type="Proteomes" id="UP000315925"/>
    </source>
</evidence>
<evidence type="ECO:0000313" key="3">
    <source>
        <dbReference type="EMBL" id="QDQ41293.1"/>
    </source>
</evidence>